<feature type="transmembrane region" description="Helical" evidence="1">
    <location>
        <begin position="48"/>
        <end position="69"/>
    </location>
</feature>
<protein>
    <submittedName>
        <fullName evidence="2">Archaellum biogenesis protein FlaJ (TadC family)</fullName>
    </submittedName>
</protein>
<dbReference type="Proteomes" id="UP001183794">
    <property type="component" value="Unassembled WGS sequence"/>
</dbReference>
<organism evidence="2 3">
    <name type="scientific">Enteractinococcus fodinae</name>
    <dbReference type="NCBI Taxonomy" id="684663"/>
    <lineage>
        <taxon>Bacteria</taxon>
        <taxon>Bacillati</taxon>
        <taxon>Actinomycetota</taxon>
        <taxon>Actinomycetes</taxon>
        <taxon>Micrococcales</taxon>
        <taxon>Micrococcaceae</taxon>
    </lineage>
</organism>
<proteinExistence type="predicted"/>
<keyword evidence="3" id="KW-1185">Reference proteome</keyword>
<name>A0ABU2B2Q0_9MICC</name>
<evidence type="ECO:0000313" key="3">
    <source>
        <dbReference type="Proteomes" id="UP001183794"/>
    </source>
</evidence>
<keyword evidence="1" id="KW-1133">Transmembrane helix</keyword>
<evidence type="ECO:0000313" key="2">
    <source>
        <dbReference type="EMBL" id="MDR7347877.1"/>
    </source>
</evidence>
<comment type="caution">
    <text evidence="2">The sequence shown here is derived from an EMBL/GenBank/DDBJ whole genome shotgun (WGS) entry which is preliminary data.</text>
</comment>
<feature type="transmembrane region" description="Helical" evidence="1">
    <location>
        <begin position="7"/>
        <end position="33"/>
    </location>
</feature>
<sequence>MKRFLTTVYGVVTAIAFSLGLVVAVLFVIALIVGQDLGETLALLAGDIMMWGIALAAIAVLAGLIYIYVTGSHSLVMERSPKSDKKDSSDSDA</sequence>
<dbReference type="EMBL" id="JAVDYJ010000001">
    <property type="protein sequence ID" value="MDR7347877.1"/>
    <property type="molecule type" value="Genomic_DNA"/>
</dbReference>
<keyword evidence="1" id="KW-0812">Transmembrane</keyword>
<accession>A0ABU2B2Q0</accession>
<keyword evidence="1" id="KW-0472">Membrane</keyword>
<evidence type="ECO:0000256" key="1">
    <source>
        <dbReference type="SAM" id="Phobius"/>
    </source>
</evidence>
<reference evidence="2 3" key="1">
    <citation type="submission" date="2023-07" db="EMBL/GenBank/DDBJ databases">
        <title>Sequencing the genomes of 1000 actinobacteria strains.</title>
        <authorList>
            <person name="Klenk H.-P."/>
        </authorList>
    </citation>
    <scope>NUCLEOTIDE SEQUENCE [LARGE SCALE GENOMIC DNA]</scope>
    <source>
        <strain evidence="2 3">DSM 22966</strain>
    </source>
</reference>
<dbReference type="RefSeq" id="WP_310174559.1">
    <property type="nucleotide sequence ID" value="NZ_BAABHE010000002.1"/>
</dbReference>
<gene>
    <name evidence="2" type="ORF">J2S62_002134</name>
</gene>